<dbReference type="SMART" id="SM00822">
    <property type="entry name" value="PKS_KR"/>
    <property type="match status" value="1"/>
</dbReference>
<dbReference type="InterPro" id="IPR057326">
    <property type="entry name" value="KR_dom"/>
</dbReference>
<name>A0ABP5M926_9MICO</name>
<dbReference type="InterPro" id="IPR002347">
    <property type="entry name" value="SDR_fam"/>
</dbReference>
<accession>A0ABP5M926</accession>
<protein>
    <submittedName>
        <fullName evidence="4">Glucose 1-dehydrogenase</fullName>
    </submittedName>
</protein>
<reference evidence="5" key="1">
    <citation type="journal article" date="2019" name="Int. J. Syst. Evol. Microbiol.">
        <title>The Global Catalogue of Microorganisms (GCM) 10K type strain sequencing project: providing services to taxonomists for standard genome sequencing and annotation.</title>
        <authorList>
            <consortium name="The Broad Institute Genomics Platform"/>
            <consortium name="The Broad Institute Genome Sequencing Center for Infectious Disease"/>
            <person name="Wu L."/>
            <person name="Ma J."/>
        </authorList>
    </citation>
    <scope>NUCLEOTIDE SEQUENCE [LARGE SCALE GENOMIC DNA]</scope>
    <source>
        <strain evidence="5">JCM 16026</strain>
    </source>
</reference>
<keyword evidence="2" id="KW-0560">Oxidoreductase</keyword>
<evidence type="ECO:0000259" key="3">
    <source>
        <dbReference type="SMART" id="SM00822"/>
    </source>
</evidence>
<sequence>MAQLTGMTILITGGSKGIGQEIARTAAARGARTLIAYGGDHAAAASTVRELEVLTPGAAAFQADLATERGVRELFERVAERVDTIDALVNSAGVFETAPLEEVTDDTFAYHFALNVFGLTHAIKEAMARFSPRGGSVVNIGSSVSSFTPAGSVVYNASKGAVDAITRTLANELGPRGIRVNSINPGLTATPGMQRSEFSADAFVRDIEARTPLGRIGVPADLAGAACFLISEESSWLTGETIVIGGGLH</sequence>
<dbReference type="PANTHER" id="PTHR43639">
    <property type="entry name" value="OXIDOREDUCTASE, SHORT-CHAIN DEHYDROGENASE/REDUCTASE FAMILY (AFU_ORTHOLOGUE AFUA_5G02870)"/>
    <property type="match status" value="1"/>
</dbReference>
<keyword evidence="5" id="KW-1185">Reference proteome</keyword>
<evidence type="ECO:0000313" key="5">
    <source>
        <dbReference type="Proteomes" id="UP001501599"/>
    </source>
</evidence>
<dbReference type="PANTHER" id="PTHR43639:SF1">
    <property type="entry name" value="SHORT-CHAIN DEHYDROGENASE_REDUCTASE FAMILY PROTEIN"/>
    <property type="match status" value="1"/>
</dbReference>
<dbReference type="CDD" id="cd05233">
    <property type="entry name" value="SDR_c"/>
    <property type="match status" value="1"/>
</dbReference>
<dbReference type="Pfam" id="PF13561">
    <property type="entry name" value="adh_short_C2"/>
    <property type="match status" value="1"/>
</dbReference>
<dbReference type="Proteomes" id="UP001501599">
    <property type="component" value="Unassembled WGS sequence"/>
</dbReference>
<dbReference type="PRINTS" id="PR00081">
    <property type="entry name" value="GDHRDH"/>
</dbReference>
<gene>
    <name evidence="4" type="ORF">GCM10009846_01430</name>
</gene>
<evidence type="ECO:0000313" key="4">
    <source>
        <dbReference type="EMBL" id="GAA2170571.1"/>
    </source>
</evidence>
<dbReference type="PROSITE" id="PS00061">
    <property type="entry name" value="ADH_SHORT"/>
    <property type="match status" value="1"/>
</dbReference>
<comment type="similarity">
    <text evidence="1">Belongs to the short-chain dehydrogenases/reductases (SDR) family.</text>
</comment>
<dbReference type="SUPFAM" id="SSF51735">
    <property type="entry name" value="NAD(P)-binding Rossmann-fold domains"/>
    <property type="match status" value="1"/>
</dbReference>
<organism evidence="4 5">
    <name type="scientific">Agrococcus versicolor</name>
    <dbReference type="NCBI Taxonomy" id="501482"/>
    <lineage>
        <taxon>Bacteria</taxon>
        <taxon>Bacillati</taxon>
        <taxon>Actinomycetota</taxon>
        <taxon>Actinomycetes</taxon>
        <taxon>Micrococcales</taxon>
        <taxon>Microbacteriaceae</taxon>
        <taxon>Agrococcus</taxon>
    </lineage>
</organism>
<dbReference type="EMBL" id="BAAAQT010000001">
    <property type="protein sequence ID" value="GAA2170571.1"/>
    <property type="molecule type" value="Genomic_DNA"/>
</dbReference>
<evidence type="ECO:0000256" key="1">
    <source>
        <dbReference type="ARBA" id="ARBA00006484"/>
    </source>
</evidence>
<evidence type="ECO:0000256" key="2">
    <source>
        <dbReference type="ARBA" id="ARBA00023002"/>
    </source>
</evidence>
<dbReference type="PRINTS" id="PR00080">
    <property type="entry name" value="SDRFAMILY"/>
</dbReference>
<dbReference type="Gene3D" id="3.40.50.720">
    <property type="entry name" value="NAD(P)-binding Rossmann-like Domain"/>
    <property type="match status" value="1"/>
</dbReference>
<feature type="domain" description="Ketoreductase" evidence="3">
    <location>
        <begin position="7"/>
        <end position="186"/>
    </location>
</feature>
<proteinExistence type="inferred from homology"/>
<comment type="caution">
    <text evidence="4">The sequence shown here is derived from an EMBL/GenBank/DDBJ whole genome shotgun (WGS) entry which is preliminary data.</text>
</comment>
<dbReference type="InterPro" id="IPR020904">
    <property type="entry name" value="Sc_DH/Rdtase_CS"/>
</dbReference>
<dbReference type="InterPro" id="IPR036291">
    <property type="entry name" value="NAD(P)-bd_dom_sf"/>
</dbReference>